<dbReference type="InterPro" id="IPR005133">
    <property type="entry name" value="PhaG_MnhG_YufB"/>
</dbReference>
<feature type="transmembrane region" description="Helical" evidence="1">
    <location>
        <begin position="27"/>
        <end position="48"/>
    </location>
</feature>
<evidence type="ECO:0000313" key="2">
    <source>
        <dbReference type="EMBL" id="PUA32570.1"/>
    </source>
</evidence>
<dbReference type="EMBL" id="NBVN01000004">
    <property type="protein sequence ID" value="PUA32570.1"/>
    <property type="molecule type" value="Genomic_DNA"/>
</dbReference>
<accession>A0A2R7Y4Y3</accession>
<dbReference type="Proteomes" id="UP000244093">
    <property type="component" value="Unassembled WGS sequence"/>
</dbReference>
<sequence>MGALIGGILDVIAALGMIRFKDFYLRLHALTVGVIGGSFYPLILLGLYSMIKLPYPSNYYVGGIALTTAFFILITAPAGSHAIARAAHRSKHVPKPAVVDRLREDRESGVMN</sequence>
<gene>
    <name evidence="2" type="ORF">B7O98_05825</name>
</gene>
<dbReference type="NCBIfam" id="TIGR01300">
    <property type="entry name" value="CPA3_mnhG_phaG"/>
    <property type="match status" value="1"/>
</dbReference>
<protein>
    <recommendedName>
        <fullName evidence="4">Cation:proton antiporter</fullName>
    </recommendedName>
</protein>
<feature type="transmembrane region" description="Helical" evidence="1">
    <location>
        <begin position="60"/>
        <end position="84"/>
    </location>
</feature>
<evidence type="ECO:0000313" key="3">
    <source>
        <dbReference type="Proteomes" id="UP000244093"/>
    </source>
</evidence>
<keyword evidence="1" id="KW-0812">Transmembrane</keyword>
<keyword evidence="1" id="KW-0472">Membrane</keyword>
<comment type="caution">
    <text evidence="2">The sequence shown here is derived from an EMBL/GenBank/DDBJ whole genome shotgun (WGS) entry which is preliminary data.</text>
</comment>
<name>A0A2R7Y4Y3_9CREN</name>
<evidence type="ECO:0000256" key="1">
    <source>
        <dbReference type="SAM" id="Phobius"/>
    </source>
</evidence>
<evidence type="ECO:0008006" key="4">
    <source>
        <dbReference type="Google" id="ProtNLM"/>
    </source>
</evidence>
<dbReference type="AlphaFoldDB" id="A0A2R7Y4Y3"/>
<organism evidence="2 3">
    <name type="scientific">Zestosphaera tikiterensis</name>
    <dbReference type="NCBI Taxonomy" id="1973259"/>
    <lineage>
        <taxon>Archaea</taxon>
        <taxon>Thermoproteota</taxon>
        <taxon>Thermoprotei</taxon>
        <taxon>Desulfurococcales</taxon>
        <taxon>Desulfurococcaceae</taxon>
        <taxon>Zestosphaera</taxon>
    </lineage>
</organism>
<dbReference type="PANTHER" id="PTHR34703">
    <property type="entry name" value="ANTIPORTER SUBUNIT MNHG2-RELATED"/>
    <property type="match status" value="1"/>
</dbReference>
<keyword evidence="1" id="KW-1133">Transmembrane helix</keyword>
<reference evidence="2 3" key="1">
    <citation type="journal article" date="2018" name="Syst. Appl. Microbiol.">
        <title>A new symbiotic nanoarchaeote (Candidatus Nanoclepta minutus) and its host (Zestosphaera tikiterensis gen. nov., sp. nov.) from a New Zealand hot spring.</title>
        <authorList>
            <person name="St John E."/>
            <person name="Liu Y."/>
            <person name="Podar M."/>
            <person name="Stott M.B."/>
            <person name="Meneghin J."/>
            <person name="Chen Z."/>
            <person name="Lagutin K."/>
            <person name="Mitchell K."/>
            <person name="Reysenbach A.L."/>
        </authorList>
    </citation>
    <scope>NUCLEOTIDE SEQUENCE [LARGE SCALE GENOMIC DNA]</scope>
    <source>
        <strain evidence="2">NZ3</strain>
    </source>
</reference>
<dbReference type="PANTHER" id="PTHR34703:SF1">
    <property type="entry name" value="ANTIPORTER SUBUNIT MNHG2-RELATED"/>
    <property type="match status" value="1"/>
</dbReference>
<proteinExistence type="predicted"/>
<dbReference type="GO" id="GO:0015385">
    <property type="term" value="F:sodium:proton antiporter activity"/>
    <property type="evidence" value="ECO:0007669"/>
    <property type="project" value="TreeGrafter"/>
</dbReference>
<dbReference type="Pfam" id="PF03334">
    <property type="entry name" value="PhaG_MnhG_YufB"/>
    <property type="match status" value="1"/>
</dbReference>